<proteinExistence type="predicted"/>
<evidence type="ECO:0000256" key="1">
    <source>
        <dbReference type="SAM" id="MobiDB-lite"/>
    </source>
</evidence>
<accession>A0A3N4J3M6</accession>
<reference evidence="2 3" key="1">
    <citation type="journal article" date="2018" name="Nat. Ecol. Evol.">
        <title>Pezizomycetes genomes reveal the molecular basis of ectomycorrhizal truffle lifestyle.</title>
        <authorList>
            <person name="Murat C."/>
            <person name="Payen T."/>
            <person name="Noel B."/>
            <person name="Kuo A."/>
            <person name="Morin E."/>
            <person name="Chen J."/>
            <person name="Kohler A."/>
            <person name="Krizsan K."/>
            <person name="Balestrini R."/>
            <person name="Da Silva C."/>
            <person name="Montanini B."/>
            <person name="Hainaut M."/>
            <person name="Levati E."/>
            <person name="Barry K.W."/>
            <person name="Belfiori B."/>
            <person name="Cichocki N."/>
            <person name="Clum A."/>
            <person name="Dockter R.B."/>
            <person name="Fauchery L."/>
            <person name="Guy J."/>
            <person name="Iotti M."/>
            <person name="Le Tacon F."/>
            <person name="Lindquist E.A."/>
            <person name="Lipzen A."/>
            <person name="Malagnac F."/>
            <person name="Mello A."/>
            <person name="Molinier V."/>
            <person name="Miyauchi S."/>
            <person name="Poulain J."/>
            <person name="Riccioni C."/>
            <person name="Rubini A."/>
            <person name="Sitrit Y."/>
            <person name="Splivallo R."/>
            <person name="Traeger S."/>
            <person name="Wang M."/>
            <person name="Zifcakova L."/>
            <person name="Wipf D."/>
            <person name="Zambonelli A."/>
            <person name="Paolocci F."/>
            <person name="Nowrousian M."/>
            <person name="Ottonello S."/>
            <person name="Baldrian P."/>
            <person name="Spatafora J.W."/>
            <person name="Henrissat B."/>
            <person name="Nagy L.G."/>
            <person name="Aury J.M."/>
            <person name="Wincker P."/>
            <person name="Grigoriev I.V."/>
            <person name="Bonfante P."/>
            <person name="Martin F.M."/>
        </authorList>
    </citation>
    <scope>NUCLEOTIDE SEQUENCE [LARGE SCALE GENOMIC DNA]</scope>
    <source>
        <strain evidence="2 3">120613-1</strain>
    </source>
</reference>
<evidence type="ECO:0000313" key="3">
    <source>
        <dbReference type="Proteomes" id="UP000276215"/>
    </source>
</evidence>
<evidence type="ECO:0000313" key="2">
    <source>
        <dbReference type="EMBL" id="RPA92899.1"/>
    </source>
</evidence>
<dbReference type="OrthoDB" id="3737666at2759"/>
<feature type="region of interest" description="Disordered" evidence="1">
    <location>
        <begin position="66"/>
        <end position="153"/>
    </location>
</feature>
<dbReference type="EMBL" id="ML120463">
    <property type="protein sequence ID" value="RPA92899.1"/>
    <property type="molecule type" value="Genomic_DNA"/>
</dbReference>
<sequence length="202" mass="21364">MANALPGSSYFHNLFVKLAVEAGLTDPNFTNETIIVIKMFETIQSDYRKSIDGLQEEIEALNSELDQLRVSPPKPSTATESPPDTLAAPESTSAPAKQPAPSSATAPASVGAPSWATVVRKGKKKATATQKPAPAAKPPSPTSAPALKKGITMRERKLVIKRDGSSLTPTAMELRDAINSALSSTYGQRHSHHHGNSQGDLA</sequence>
<feature type="compositionally biased region" description="Low complexity" evidence="1">
    <location>
        <begin position="93"/>
        <end position="114"/>
    </location>
</feature>
<organism evidence="2 3">
    <name type="scientific">Choiromyces venosus 120613-1</name>
    <dbReference type="NCBI Taxonomy" id="1336337"/>
    <lineage>
        <taxon>Eukaryota</taxon>
        <taxon>Fungi</taxon>
        <taxon>Dikarya</taxon>
        <taxon>Ascomycota</taxon>
        <taxon>Pezizomycotina</taxon>
        <taxon>Pezizomycetes</taxon>
        <taxon>Pezizales</taxon>
        <taxon>Tuberaceae</taxon>
        <taxon>Choiromyces</taxon>
    </lineage>
</organism>
<gene>
    <name evidence="2" type="ORF">L873DRAFT_1858165</name>
</gene>
<dbReference type="Proteomes" id="UP000276215">
    <property type="component" value="Unassembled WGS sequence"/>
</dbReference>
<keyword evidence="3" id="KW-1185">Reference proteome</keyword>
<feature type="region of interest" description="Disordered" evidence="1">
    <location>
        <begin position="183"/>
        <end position="202"/>
    </location>
</feature>
<name>A0A3N4J3M6_9PEZI</name>
<protein>
    <submittedName>
        <fullName evidence="2">Uncharacterized protein</fullName>
    </submittedName>
</protein>
<dbReference type="AlphaFoldDB" id="A0A3N4J3M6"/>